<dbReference type="OrthoDB" id="674604at2759"/>
<dbReference type="STRING" id="1182542.W9XUU8"/>
<gene>
    <name evidence="2" type="ORF">A1O3_04665</name>
</gene>
<evidence type="ECO:0000313" key="2">
    <source>
        <dbReference type="EMBL" id="EXJ83998.1"/>
    </source>
</evidence>
<sequence length="518" mass="59361">MRLLNAHTGQLVEFHPGNIPSYAILSHTWGVGEITFADIHQHNVKKRAAYIKIKYACETAIRKDLDYVWVDTCCIDKSSSAELSEAINSMFRWYRDAKVCFAYLEDVDTLGRLGPRALEKSRWFTRGWTLQELLAPDNILFFGKSFAFLGTKDDLSERVAAITRIPKAVIQGKKQYSEYSVAARMSWASRRSTTRPEDMAYSLLGIFGINMPLLYGEGAGAFVRLQEEIAKVTEDHTILAWHFRQTGYRALPDTFAASPADFHDVQSFVPVRLRADGDPFTVTARGLRIQLPFIRRDSAYIGILSCVDERNPMELVGLALEYGENLDSHIINKGVRLNRKEIQNDVISVRTVYIRKSRTLGWTASVTYDSGWTCFIRDTLGTQTAFQLPDQMYREGWKKEYGVWFQPLGWGQSFRLLYHHPVHGKVEICLSIYYLLEDRMPTPHVPIKLPADPRPTFAPEFPGNRVYIENAQLPIGLKLELKFIADTLDRDKWWLEVKRDESTLFEEKVQREIEVGAA</sequence>
<evidence type="ECO:0000313" key="3">
    <source>
        <dbReference type="Proteomes" id="UP000019478"/>
    </source>
</evidence>
<dbReference type="RefSeq" id="XP_007732983.1">
    <property type="nucleotide sequence ID" value="XM_007734793.1"/>
</dbReference>
<dbReference type="GeneID" id="19168783"/>
<comment type="caution">
    <text evidence="2">The sequence shown here is derived from an EMBL/GenBank/DDBJ whole genome shotgun (WGS) entry which is preliminary data.</text>
</comment>
<proteinExistence type="predicted"/>
<reference evidence="2 3" key="1">
    <citation type="submission" date="2013-03" db="EMBL/GenBank/DDBJ databases">
        <title>The Genome Sequence of Capronia epimyces CBS 606.96.</title>
        <authorList>
            <consortium name="The Broad Institute Genomics Platform"/>
            <person name="Cuomo C."/>
            <person name="de Hoog S."/>
            <person name="Gorbushina A."/>
            <person name="Walker B."/>
            <person name="Young S.K."/>
            <person name="Zeng Q."/>
            <person name="Gargeya S."/>
            <person name="Fitzgerald M."/>
            <person name="Haas B."/>
            <person name="Abouelleil A."/>
            <person name="Allen A.W."/>
            <person name="Alvarado L."/>
            <person name="Arachchi H.M."/>
            <person name="Berlin A.M."/>
            <person name="Chapman S.B."/>
            <person name="Gainer-Dewar J."/>
            <person name="Goldberg J."/>
            <person name="Griggs A."/>
            <person name="Gujja S."/>
            <person name="Hansen M."/>
            <person name="Howarth C."/>
            <person name="Imamovic A."/>
            <person name="Ireland A."/>
            <person name="Larimer J."/>
            <person name="McCowan C."/>
            <person name="Murphy C."/>
            <person name="Pearson M."/>
            <person name="Poon T.W."/>
            <person name="Priest M."/>
            <person name="Roberts A."/>
            <person name="Saif S."/>
            <person name="Shea T."/>
            <person name="Sisk P."/>
            <person name="Sykes S."/>
            <person name="Wortman J."/>
            <person name="Nusbaum C."/>
            <person name="Birren B."/>
        </authorList>
    </citation>
    <scope>NUCLEOTIDE SEQUENCE [LARGE SCALE GENOMIC DNA]</scope>
    <source>
        <strain evidence="2 3">CBS 606.96</strain>
    </source>
</reference>
<dbReference type="Pfam" id="PF06985">
    <property type="entry name" value="HET"/>
    <property type="match status" value="1"/>
</dbReference>
<protein>
    <recommendedName>
        <fullName evidence="1">Heterokaryon incompatibility domain-containing protein</fullName>
    </recommendedName>
</protein>
<organism evidence="2 3">
    <name type="scientific">Capronia epimyces CBS 606.96</name>
    <dbReference type="NCBI Taxonomy" id="1182542"/>
    <lineage>
        <taxon>Eukaryota</taxon>
        <taxon>Fungi</taxon>
        <taxon>Dikarya</taxon>
        <taxon>Ascomycota</taxon>
        <taxon>Pezizomycotina</taxon>
        <taxon>Eurotiomycetes</taxon>
        <taxon>Chaetothyriomycetidae</taxon>
        <taxon>Chaetothyriales</taxon>
        <taxon>Herpotrichiellaceae</taxon>
        <taxon>Capronia</taxon>
    </lineage>
</organism>
<dbReference type="AlphaFoldDB" id="W9XUU8"/>
<dbReference type="PANTHER" id="PTHR10622">
    <property type="entry name" value="HET DOMAIN-CONTAINING PROTEIN"/>
    <property type="match status" value="1"/>
</dbReference>
<accession>W9XUU8</accession>
<dbReference type="InterPro" id="IPR010730">
    <property type="entry name" value="HET"/>
</dbReference>
<dbReference type="EMBL" id="AMGY01000004">
    <property type="protein sequence ID" value="EXJ83998.1"/>
    <property type="molecule type" value="Genomic_DNA"/>
</dbReference>
<dbReference type="eggNOG" id="KOG4177">
    <property type="taxonomic scope" value="Eukaryota"/>
</dbReference>
<dbReference type="PANTHER" id="PTHR10622:SF10">
    <property type="entry name" value="HET DOMAIN-CONTAINING PROTEIN"/>
    <property type="match status" value="1"/>
</dbReference>
<name>W9XUU8_9EURO</name>
<dbReference type="Proteomes" id="UP000019478">
    <property type="component" value="Unassembled WGS sequence"/>
</dbReference>
<dbReference type="HOGENOM" id="CLU_000288_138_11_1"/>
<feature type="domain" description="Heterokaryon incompatibility" evidence="1">
    <location>
        <begin position="22"/>
        <end position="108"/>
    </location>
</feature>
<keyword evidence="3" id="KW-1185">Reference proteome</keyword>
<evidence type="ECO:0000259" key="1">
    <source>
        <dbReference type="Pfam" id="PF06985"/>
    </source>
</evidence>